<dbReference type="GO" id="GO:0051213">
    <property type="term" value="F:dioxygenase activity"/>
    <property type="evidence" value="ECO:0007669"/>
    <property type="project" value="InterPro"/>
</dbReference>
<dbReference type="Pfam" id="PF13532">
    <property type="entry name" value="2OG-FeII_Oxy_2"/>
    <property type="match status" value="1"/>
</dbReference>
<sequence length="398" mass="44236">MQHLTHELLLWILLYADDAVIITRTAEQLQAAVLATDLAFSQWGLVISVPKTKVMVIGPATADAAELDIRCQGQTLEAVDNFKYLGSMMASDASLDAEVANRLKQAGHAFHSLQTAKFWRDPRIAVPLKLKVYVTVVLSILLYASRMESLQPMSAQALRYKKRKAPSSLQLNSKRSQSELGKSQTLDLGDGAKVIYQPEGFSQEECGALFDQLQADVKWEQREITVMGRKVMQPRLVAYMAEHEQLVMTYSRTTLIPTPYTPAVLAIKAKLEELSGESFNSCLLNLYRSGKDHVSWHSDNEVLYGPNPTVASASFGAERHFLMRQNADHTKKHSFLLGPGDLLVMKGTTQQHWMHSVPKRARVEGERISLTFRKVVAPECGVPLEELLTTSKAAASEG</sequence>
<evidence type="ECO:0000313" key="5">
    <source>
        <dbReference type="EMBL" id="KAK9820152.1"/>
    </source>
</evidence>
<dbReference type="PROSITE" id="PS50878">
    <property type="entry name" value="RT_POL"/>
    <property type="match status" value="1"/>
</dbReference>
<dbReference type="InterPro" id="IPR005123">
    <property type="entry name" value="Oxoglu/Fe-dep_dioxygenase_dom"/>
</dbReference>
<dbReference type="InterPro" id="IPR000477">
    <property type="entry name" value="RT_dom"/>
</dbReference>
<dbReference type="PANTHER" id="PTHR31212">
    <property type="entry name" value="ALPHA-KETOGLUTARATE-DEPENDENT DIOXYGENASE ALKB HOMOLOG 3"/>
    <property type="match status" value="1"/>
</dbReference>
<accession>A0AAW1QFD7</accession>
<organism evidence="5 6">
    <name type="scientific">[Myrmecia] bisecta</name>
    <dbReference type="NCBI Taxonomy" id="41462"/>
    <lineage>
        <taxon>Eukaryota</taxon>
        <taxon>Viridiplantae</taxon>
        <taxon>Chlorophyta</taxon>
        <taxon>core chlorophytes</taxon>
        <taxon>Trebouxiophyceae</taxon>
        <taxon>Trebouxiales</taxon>
        <taxon>Trebouxiaceae</taxon>
        <taxon>Myrmecia</taxon>
    </lineage>
</organism>
<dbReference type="SUPFAM" id="SSF51197">
    <property type="entry name" value="Clavaminate synthase-like"/>
    <property type="match status" value="1"/>
</dbReference>
<gene>
    <name evidence="5" type="ORF">WJX72_006734</name>
</gene>
<dbReference type="GO" id="GO:0005739">
    <property type="term" value="C:mitochondrion"/>
    <property type="evidence" value="ECO:0007669"/>
    <property type="project" value="TreeGrafter"/>
</dbReference>
<feature type="domain" description="Reverse transcriptase" evidence="3">
    <location>
        <begin position="1"/>
        <end position="89"/>
    </location>
</feature>
<dbReference type="PROSITE" id="PS51471">
    <property type="entry name" value="FE2OG_OXY"/>
    <property type="match status" value="1"/>
</dbReference>
<dbReference type="Gene3D" id="2.60.120.590">
    <property type="entry name" value="Alpha-ketoglutarate-dependent dioxygenase AlkB-like"/>
    <property type="match status" value="1"/>
</dbReference>
<dbReference type="Proteomes" id="UP001489004">
    <property type="component" value="Unassembled WGS sequence"/>
</dbReference>
<evidence type="ECO:0000256" key="2">
    <source>
        <dbReference type="SAM" id="SignalP"/>
    </source>
</evidence>
<keyword evidence="6" id="KW-1185">Reference proteome</keyword>
<dbReference type="InterPro" id="IPR032854">
    <property type="entry name" value="ALKBH3"/>
</dbReference>
<proteinExistence type="inferred from homology"/>
<evidence type="ECO:0000313" key="6">
    <source>
        <dbReference type="Proteomes" id="UP001489004"/>
    </source>
</evidence>
<feature type="chain" id="PRO_5043946023" description="Fe2OG dioxygenase domain-containing protein" evidence="2">
    <location>
        <begin position="20"/>
        <end position="398"/>
    </location>
</feature>
<keyword evidence="2" id="KW-0732">Signal</keyword>
<reference evidence="5 6" key="1">
    <citation type="journal article" date="2024" name="Nat. Commun.">
        <title>Phylogenomics reveals the evolutionary origins of lichenization in chlorophyte algae.</title>
        <authorList>
            <person name="Puginier C."/>
            <person name="Libourel C."/>
            <person name="Otte J."/>
            <person name="Skaloud P."/>
            <person name="Haon M."/>
            <person name="Grisel S."/>
            <person name="Petersen M."/>
            <person name="Berrin J.G."/>
            <person name="Delaux P.M."/>
            <person name="Dal Grande F."/>
            <person name="Keller J."/>
        </authorList>
    </citation>
    <scope>NUCLEOTIDE SEQUENCE [LARGE SCALE GENOMIC DNA]</scope>
    <source>
        <strain evidence="5 6">SAG 2043</strain>
    </source>
</reference>
<comment type="similarity">
    <text evidence="1">Belongs to the alkB family.</text>
</comment>
<feature type="signal peptide" evidence="2">
    <location>
        <begin position="1"/>
        <end position="19"/>
    </location>
</feature>
<dbReference type="InterPro" id="IPR037151">
    <property type="entry name" value="AlkB-like_sf"/>
</dbReference>
<evidence type="ECO:0000259" key="4">
    <source>
        <dbReference type="PROSITE" id="PS51471"/>
    </source>
</evidence>
<dbReference type="PANTHER" id="PTHR31212:SF4">
    <property type="entry name" value="ALPHA-KETOGLUTARATE-DEPENDENT DIOXYGENASE ALKB HOMOLOG 3"/>
    <property type="match status" value="1"/>
</dbReference>
<comment type="caution">
    <text evidence="5">The sequence shown here is derived from an EMBL/GenBank/DDBJ whole genome shotgun (WGS) entry which is preliminary data.</text>
</comment>
<dbReference type="InterPro" id="IPR027450">
    <property type="entry name" value="AlkB-like"/>
</dbReference>
<dbReference type="GO" id="GO:0005654">
    <property type="term" value="C:nucleoplasm"/>
    <property type="evidence" value="ECO:0007669"/>
    <property type="project" value="TreeGrafter"/>
</dbReference>
<dbReference type="AlphaFoldDB" id="A0AAW1QFD7"/>
<dbReference type="EMBL" id="JALJOR010000003">
    <property type="protein sequence ID" value="KAK9820152.1"/>
    <property type="molecule type" value="Genomic_DNA"/>
</dbReference>
<feature type="domain" description="Fe2OG dioxygenase" evidence="4">
    <location>
        <begin position="278"/>
        <end position="376"/>
    </location>
</feature>
<name>A0AAW1QFD7_9CHLO</name>
<dbReference type="Pfam" id="PF00078">
    <property type="entry name" value="RVT_1"/>
    <property type="match status" value="1"/>
</dbReference>
<evidence type="ECO:0008006" key="7">
    <source>
        <dbReference type="Google" id="ProtNLM"/>
    </source>
</evidence>
<evidence type="ECO:0000259" key="3">
    <source>
        <dbReference type="PROSITE" id="PS50878"/>
    </source>
</evidence>
<protein>
    <recommendedName>
        <fullName evidence="7">Fe2OG dioxygenase domain-containing protein</fullName>
    </recommendedName>
</protein>
<evidence type="ECO:0000256" key="1">
    <source>
        <dbReference type="ARBA" id="ARBA00007879"/>
    </source>
</evidence>
<dbReference type="GO" id="GO:0006307">
    <property type="term" value="P:DNA alkylation repair"/>
    <property type="evidence" value="ECO:0007669"/>
    <property type="project" value="InterPro"/>
</dbReference>